<protein>
    <submittedName>
        <fullName evidence="1">Uncharacterized protein</fullName>
    </submittedName>
</protein>
<proteinExistence type="predicted"/>
<accession>A0A0A9ARG7</accession>
<organism evidence="1">
    <name type="scientific">Arundo donax</name>
    <name type="common">Giant reed</name>
    <name type="synonym">Donax arundinaceus</name>
    <dbReference type="NCBI Taxonomy" id="35708"/>
    <lineage>
        <taxon>Eukaryota</taxon>
        <taxon>Viridiplantae</taxon>
        <taxon>Streptophyta</taxon>
        <taxon>Embryophyta</taxon>
        <taxon>Tracheophyta</taxon>
        <taxon>Spermatophyta</taxon>
        <taxon>Magnoliopsida</taxon>
        <taxon>Liliopsida</taxon>
        <taxon>Poales</taxon>
        <taxon>Poaceae</taxon>
        <taxon>PACMAD clade</taxon>
        <taxon>Arundinoideae</taxon>
        <taxon>Arundineae</taxon>
        <taxon>Arundo</taxon>
    </lineage>
</organism>
<dbReference type="EMBL" id="GBRH01244179">
    <property type="protein sequence ID" value="JAD53716.1"/>
    <property type="molecule type" value="Transcribed_RNA"/>
</dbReference>
<reference evidence="1" key="1">
    <citation type="submission" date="2014-09" db="EMBL/GenBank/DDBJ databases">
        <authorList>
            <person name="Magalhaes I.L.F."/>
            <person name="Oliveira U."/>
            <person name="Santos F.R."/>
            <person name="Vidigal T.H.D.A."/>
            <person name="Brescovit A.D."/>
            <person name="Santos A.J."/>
        </authorList>
    </citation>
    <scope>NUCLEOTIDE SEQUENCE</scope>
    <source>
        <tissue evidence="1">Shoot tissue taken approximately 20 cm above the soil surface</tissue>
    </source>
</reference>
<sequence>MLELLCSFNYQEKNSKHTATRN</sequence>
<evidence type="ECO:0000313" key="1">
    <source>
        <dbReference type="EMBL" id="JAD53716.1"/>
    </source>
</evidence>
<reference evidence="1" key="2">
    <citation type="journal article" date="2015" name="Data Brief">
        <title>Shoot transcriptome of the giant reed, Arundo donax.</title>
        <authorList>
            <person name="Barrero R.A."/>
            <person name="Guerrero F.D."/>
            <person name="Moolhuijzen P."/>
            <person name="Goolsby J.A."/>
            <person name="Tidwell J."/>
            <person name="Bellgard S.E."/>
            <person name="Bellgard M.I."/>
        </authorList>
    </citation>
    <scope>NUCLEOTIDE SEQUENCE</scope>
    <source>
        <tissue evidence="1">Shoot tissue taken approximately 20 cm above the soil surface</tissue>
    </source>
</reference>
<dbReference type="AlphaFoldDB" id="A0A0A9ARG7"/>
<name>A0A0A9ARG7_ARUDO</name>